<evidence type="ECO:0000256" key="3">
    <source>
        <dbReference type="ARBA" id="ARBA00023136"/>
    </source>
</evidence>
<dbReference type="PROSITE" id="PS50835">
    <property type="entry name" value="IG_LIKE"/>
    <property type="match status" value="1"/>
</dbReference>
<proteinExistence type="predicted"/>
<evidence type="ECO:0000313" key="9">
    <source>
        <dbReference type="Proteomes" id="UP000265200"/>
    </source>
</evidence>
<evidence type="ECO:0000313" key="8">
    <source>
        <dbReference type="Ensembl" id="ENSORLP00015017893.1"/>
    </source>
</evidence>
<comment type="subcellular location">
    <subcellularLocation>
        <location evidence="1">Membrane</location>
    </subcellularLocation>
</comment>
<evidence type="ECO:0000256" key="5">
    <source>
        <dbReference type="ARBA" id="ARBA00023180"/>
    </source>
</evidence>
<dbReference type="InterPro" id="IPR050504">
    <property type="entry name" value="IgSF_BTN/MOG"/>
</dbReference>
<dbReference type="PANTHER" id="PTHR24100">
    <property type="entry name" value="BUTYROPHILIN"/>
    <property type="match status" value="1"/>
</dbReference>
<evidence type="ECO:0000256" key="2">
    <source>
        <dbReference type="ARBA" id="ARBA00022729"/>
    </source>
</evidence>
<dbReference type="SMART" id="SM00406">
    <property type="entry name" value="IGv"/>
    <property type="match status" value="1"/>
</dbReference>
<reference key="1">
    <citation type="journal article" date="2007" name="Nature">
        <title>The medaka draft genome and insights into vertebrate genome evolution.</title>
        <authorList>
            <person name="Kasahara M."/>
            <person name="Naruse K."/>
            <person name="Sasaki S."/>
            <person name="Nakatani Y."/>
            <person name="Qu W."/>
            <person name="Ahsan B."/>
            <person name="Yamada T."/>
            <person name="Nagayasu Y."/>
            <person name="Doi K."/>
            <person name="Kasai Y."/>
            <person name="Jindo T."/>
            <person name="Kobayashi D."/>
            <person name="Shimada A."/>
            <person name="Toyoda A."/>
            <person name="Kuroki Y."/>
            <person name="Fujiyama A."/>
            <person name="Sasaki T."/>
            <person name="Shimizu A."/>
            <person name="Asakawa S."/>
            <person name="Shimizu N."/>
            <person name="Hashimoto S."/>
            <person name="Yang J."/>
            <person name="Lee Y."/>
            <person name="Matsushima K."/>
            <person name="Sugano S."/>
            <person name="Sakaizumi M."/>
            <person name="Narita T."/>
            <person name="Ohishi K."/>
            <person name="Haga S."/>
            <person name="Ohta F."/>
            <person name="Nomoto H."/>
            <person name="Nogata K."/>
            <person name="Morishita T."/>
            <person name="Endo T."/>
            <person name="Shin-I T."/>
            <person name="Takeda H."/>
            <person name="Morishita S."/>
            <person name="Kohara Y."/>
        </authorList>
    </citation>
    <scope>NUCLEOTIDE SEQUENCE [LARGE SCALE GENOMIC DNA]</scope>
    <source>
        <strain>Hd-rR</strain>
    </source>
</reference>
<evidence type="ECO:0000259" key="7">
    <source>
        <dbReference type="PROSITE" id="PS50835"/>
    </source>
</evidence>
<keyword evidence="6" id="KW-0393">Immunoglobulin domain</keyword>
<reference evidence="8" key="4">
    <citation type="submission" date="2025-09" db="UniProtKB">
        <authorList>
            <consortium name="Ensembl"/>
        </authorList>
    </citation>
    <scope>IDENTIFICATION</scope>
    <source>
        <strain evidence="8">HSOK</strain>
    </source>
</reference>
<accession>A0A3P9IDG8</accession>
<dbReference type="AlphaFoldDB" id="A0A3P9IDG8"/>
<dbReference type="GO" id="GO:1903037">
    <property type="term" value="P:regulation of leukocyte cell-cell adhesion"/>
    <property type="evidence" value="ECO:0007669"/>
    <property type="project" value="UniProtKB-ARBA"/>
</dbReference>
<dbReference type="Gene3D" id="2.60.40.10">
    <property type="entry name" value="Immunoglobulins"/>
    <property type="match status" value="2"/>
</dbReference>
<keyword evidence="2" id="KW-0732">Signal</keyword>
<dbReference type="Proteomes" id="UP000265200">
    <property type="component" value="Chromosome 18"/>
</dbReference>
<reference evidence="8" key="3">
    <citation type="submission" date="2025-08" db="UniProtKB">
        <authorList>
            <consortium name="Ensembl"/>
        </authorList>
    </citation>
    <scope>IDENTIFICATION</scope>
    <source>
        <strain evidence="8">HSOK</strain>
    </source>
</reference>
<name>A0A3P9IDG8_ORYLA</name>
<dbReference type="InterPro" id="IPR036179">
    <property type="entry name" value="Ig-like_dom_sf"/>
</dbReference>
<keyword evidence="4" id="KW-1015">Disulfide bond</keyword>
<evidence type="ECO:0000256" key="4">
    <source>
        <dbReference type="ARBA" id="ARBA00023157"/>
    </source>
</evidence>
<dbReference type="InterPro" id="IPR013106">
    <property type="entry name" value="Ig_V-set"/>
</dbReference>
<protein>
    <recommendedName>
        <fullName evidence="7">Ig-like domain-containing protein</fullName>
    </recommendedName>
</protein>
<dbReference type="InterPro" id="IPR013783">
    <property type="entry name" value="Ig-like_fold"/>
</dbReference>
<dbReference type="Ensembl" id="ENSORLT00015034928.1">
    <property type="protein sequence ID" value="ENSORLP00015017893.1"/>
    <property type="gene ID" value="ENSORLG00015018943.1"/>
</dbReference>
<organism evidence="8 9">
    <name type="scientific">Oryzias latipes</name>
    <name type="common">Japanese rice fish</name>
    <name type="synonym">Japanese killifish</name>
    <dbReference type="NCBI Taxonomy" id="8090"/>
    <lineage>
        <taxon>Eukaryota</taxon>
        <taxon>Metazoa</taxon>
        <taxon>Chordata</taxon>
        <taxon>Craniata</taxon>
        <taxon>Vertebrata</taxon>
        <taxon>Euteleostomi</taxon>
        <taxon>Actinopterygii</taxon>
        <taxon>Neopterygii</taxon>
        <taxon>Teleostei</taxon>
        <taxon>Neoteleostei</taxon>
        <taxon>Acanthomorphata</taxon>
        <taxon>Ovalentaria</taxon>
        <taxon>Atherinomorphae</taxon>
        <taxon>Beloniformes</taxon>
        <taxon>Adrianichthyidae</taxon>
        <taxon>Oryziinae</taxon>
        <taxon>Oryzias</taxon>
    </lineage>
</organism>
<dbReference type="PANTHER" id="PTHR24100:SF151">
    <property type="entry name" value="ICOS LIGAND"/>
    <property type="match status" value="1"/>
</dbReference>
<feature type="domain" description="Ig-like" evidence="7">
    <location>
        <begin position="23"/>
        <end position="121"/>
    </location>
</feature>
<dbReference type="Pfam" id="PF07686">
    <property type="entry name" value="V-set"/>
    <property type="match status" value="1"/>
</dbReference>
<evidence type="ECO:0000256" key="6">
    <source>
        <dbReference type="ARBA" id="ARBA00023319"/>
    </source>
</evidence>
<dbReference type="InterPro" id="IPR003599">
    <property type="entry name" value="Ig_sub"/>
</dbReference>
<dbReference type="SMART" id="SM00409">
    <property type="entry name" value="IG"/>
    <property type="match status" value="1"/>
</dbReference>
<evidence type="ECO:0000256" key="1">
    <source>
        <dbReference type="ARBA" id="ARBA00004370"/>
    </source>
</evidence>
<dbReference type="GO" id="GO:0016020">
    <property type="term" value="C:membrane"/>
    <property type="evidence" value="ECO:0007669"/>
    <property type="project" value="UniProtKB-SubCell"/>
</dbReference>
<sequence>CMICRKEELFILFLKAKNPVCSPDGSSAQPHQVVAVVGDAVTLPCSLEDRTLFDDSPTVEWTRPDLKRKAALVYRDNSEVFEMKHQRFEFRTSLFHSEVKDGNVSLRISNVQLSDAGMFYCDFHKKTKQEYNKTNPYTSFDPKITGIWFGSHYVVMECEARNWRPKPQMKILDEQGRTLTGEKTQTEDPKGGFTVKQKVTLQRSADRIVCRVELPRFNHSRTTQILISGTPLLQAELEFKNTTQNDSKAVSKFPHCSL</sequence>
<dbReference type="FunFam" id="2.60.40.10:FF:000142">
    <property type="entry name" value="V-set domain-containing T-cell activation inhibitor 1"/>
    <property type="match status" value="1"/>
</dbReference>
<dbReference type="SUPFAM" id="SSF48726">
    <property type="entry name" value="Immunoglobulin"/>
    <property type="match status" value="1"/>
</dbReference>
<keyword evidence="3" id="KW-0472">Membrane</keyword>
<dbReference type="Pfam" id="PF22705">
    <property type="entry name" value="C2-set_3"/>
    <property type="match status" value="1"/>
</dbReference>
<dbReference type="InterPro" id="IPR007110">
    <property type="entry name" value="Ig-like_dom"/>
</dbReference>
<keyword evidence="5" id="KW-0325">Glycoprotein</keyword>
<reference evidence="8 9" key="2">
    <citation type="submission" date="2017-04" db="EMBL/GenBank/DDBJ databases">
        <title>CpG methylation of centromeres and impact of large insertions on vertebrate speciation.</title>
        <authorList>
            <person name="Ichikawa K."/>
            <person name="Yoshimura J."/>
            <person name="Morishita S."/>
        </authorList>
    </citation>
    <scope>NUCLEOTIDE SEQUENCE</scope>
    <source>
        <strain evidence="8 9">HSOK</strain>
    </source>
</reference>
<dbReference type="InterPro" id="IPR053896">
    <property type="entry name" value="BTN3A2-like_Ig-C"/>
</dbReference>
<dbReference type="GO" id="GO:0050863">
    <property type="term" value="P:regulation of T cell activation"/>
    <property type="evidence" value="ECO:0007669"/>
    <property type="project" value="UniProtKB-ARBA"/>
</dbReference>